<evidence type="ECO:0000256" key="1">
    <source>
        <dbReference type="PROSITE-ProRule" id="PRU00266"/>
    </source>
</evidence>
<dbReference type="GO" id="GO:0098964">
    <property type="term" value="P:anterograde dendritic transport of messenger ribonucleoprotein complex"/>
    <property type="evidence" value="ECO:0007669"/>
    <property type="project" value="TreeGrafter"/>
</dbReference>
<dbReference type="GO" id="GO:0043025">
    <property type="term" value="C:neuronal cell body"/>
    <property type="evidence" value="ECO:0007669"/>
    <property type="project" value="TreeGrafter"/>
</dbReference>
<dbReference type="Proteomes" id="UP000050741">
    <property type="component" value="Unassembled WGS sequence"/>
</dbReference>
<reference evidence="4" key="2">
    <citation type="submission" date="2014-05" db="EMBL/GenBank/DDBJ databases">
        <title>The genome and life-stage specific transcriptomes of Globodera pallida elucidate key aspects of plant parasitism by a cyst nematode.</title>
        <authorList>
            <person name="Cotton J.A."/>
            <person name="Lilley C.J."/>
            <person name="Jones L.M."/>
            <person name="Kikuchi T."/>
            <person name="Reid A.J."/>
            <person name="Thorpe P."/>
            <person name="Tsai I.J."/>
            <person name="Beasley H."/>
            <person name="Blok V."/>
            <person name="Cock P.J.A."/>
            <person name="Van den Akker S.E."/>
            <person name="Holroyd N."/>
            <person name="Hunt M."/>
            <person name="Mantelin S."/>
            <person name="Naghra H."/>
            <person name="Pain A."/>
            <person name="Palomares-Rius J.E."/>
            <person name="Zarowiecki M."/>
            <person name="Berriman M."/>
            <person name="Jones J.T."/>
            <person name="Urwin P.E."/>
        </authorList>
    </citation>
    <scope>NUCLEOTIDE SEQUENCE [LARGE SCALE GENOMIC DNA]</scope>
    <source>
        <strain evidence="4">Lindley</strain>
    </source>
</reference>
<dbReference type="InterPro" id="IPR051740">
    <property type="entry name" value="DRBM-containing_protein"/>
</dbReference>
<dbReference type="PROSITE" id="PS50137">
    <property type="entry name" value="DS_RBD"/>
    <property type="match status" value="1"/>
</dbReference>
<dbReference type="PANTHER" id="PTHR46054:SF3">
    <property type="entry name" value="MATERNAL EFFECT PROTEIN STAUFEN"/>
    <property type="match status" value="1"/>
</dbReference>
<name>A0A183BN99_GLOPA</name>
<dbReference type="InterPro" id="IPR014720">
    <property type="entry name" value="dsRBD_dom"/>
</dbReference>
<dbReference type="GO" id="GO:0035418">
    <property type="term" value="P:protein localization to synapse"/>
    <property type="evidence" value="ECO:0007669"/>
    <property type="project" value="TreeGrafter"/>
</dbReference>
<dbReference type="GO" id="GO:0007281">
    <property type="term" value="P:germ cell development"/>
    <property type="evidence" value="ECO:0007669"/>
    <property type="project" value="TreeGrafter"/>
</dbReference>
<dbReference type="Pfam" id="PF00035">
    <property type="entry name" value="dsrm"/>
    <property type="match status" value="1"/>
</dbReference>
<feature type="domain" description="DRBM" evidence="3">
    <location>
        <begin position="81"/>
        <end position="149"/>
    </location>
</feature>
<keyword evidence="4" id="KW-1185">Reference proteome</keyword>
<keyword evidence="1" id="KW-0694">RNA-binding</keyword>
<evidence type="ECO:0000313" key="5">
    <source>
        <dbReference type="WBParaSite" id="GPLIN_000208500"/>
    </source>
</evidence>
<evidence type="ECO:0000259" key="3">
    <source>
        <dbReference type="PROSITE" id="PS50137"/>
    </source>
</evidence>
<dbReference type="GO" id="GO:0003725">
    <property type="term" value="F:double-stranded RNA binding"/>
    <property type="evidence" value="ECO:0007669"/>
    <property type="project" value="TreeGrafter"/>
</dbReference>
<dbReference type="AlphaFoldDB" id="A0A183BN99"/>
<reference evidence="5" key="3">
    <citation type="submission" date="2016-06" db="UniProtKB">
        <authorList>
            <consortium name="WormBaseParasite"/>
        </authorList>
    </citation>
    <scope>IDENTIFICATION</scope>
</reference>
<reference evidence="4" key="1">
    <citation type="submission" date="2013-12" db="EMBL/GenBank/DDBJ databases">
        <authorList>
            <person name="Aslett M."/>
        </authorList>
    </citation>
    <scope>NUCLEOTIDE SEQUENCE [LARGE SCALE GENOMIC DNA]</scope>
    <source>
        <strain evidence="4">Lindley</strain>
    </source>
</reference>
<proteinExistence type="predicted"/>
<evidence type="ECO:0000256" key="2">
    <source>
        <dbReference type="SAM" id="MobiDB-lite"/>
    </source>
</evidence>
<feature type="compositionally biased region" description="Basic and acidic residues" evidence="2">
    <location>
        <begin position="424"/>
        <end position="433"/>
    </location>
</feature>
<feature type="region of interest" description="Disordered" evidence="2">
    <location>
        <begin position="424"/>
        <end position="449"/>
    </location>
</feature>
<evidence type="ECO:0000313" key="4">
    <source>
        <dbReference type="Proteomes" id="UP000050741"/>
    </source>
</evidence>
<dbReference type="SMART" id="SM00358">
    <property type="entry name" value="DSRM"/>
    <property type="match status" value="2"/>
</dbReference>
<feature type="region of interest" description="Disordered" evidence="2">
    <location>
        <begin position="1"/>
        <end position="61"/>
    </location>
</feature>
<dbReference type="WBParaSite" id="GPLIN_000208500">
    <property type="protein sequence ID" value="GPLIN_000208500"/>
    <property type="gene ID" value="GPLIN_000208500"/>
</dbReference>
<dbReference type="GO" id="GO:0005886">
    <property type="term" value="C:plasma membrane"/>
    <property type="evidence" value="ECO:0007669"/>
    <property type="project" value="TreeGrafter"/>
</dbReference>
<dbReference type="PANTHER" id="PTHR46054">
    <property type="entry name" value="MATERNAL EFFECT PROTEIN STAUFEN"/>
    <property type="match status" value="1"/>
</dbReference>
<dbReference type="GO" id="GO:0003729">
    <property type="term" value="F:mRNA binding"/>
    <property type="evidence" value="ECO:0007669"/>
    <property type="project" value="TreeGrafter"/>
</dbReference>
<dbReference type="CDD" id="cd19857">
    <property type="entry name" value="DSRM_STAU_rpt1"/>
    <property type="match status" value="1"/>
</dbReference>
<dbReference type="SUPFAM" id="SSF54768">
    <property type="entry name" value="dsRNA-binding domain-like"/>
    <property type="match status" value="1"/>
</dbReference>
<accession>A0A183BN99</accession>
<dbReference type="GO" id="GO:0010494">
    <property type="term" value="C:cytoplasmic stress granule"/>
    <property type="evidence" value="ECO:0007669"/>
    <property type="project" value="TreeGrafter"/>
</dbReference>
<dbReference type="GO" id="GO:0032839">
    <property type="term" value="C:dendrite cytoplasm"/>
    <property type="evidence" value="ECO:0007669"/>
    <property type="project" value="GOC"/>
</dbReference>
<organism evidence="4 5">
    <name type="scientific">Globodera pallida</name>
    <name type="common">Potato cyst nematode worm</name>
    <name type="synonym">Heterodera pallida</name>
    <dbReference type="NCBI Taxonomy" id="36090"/>
    <lineage>
        <taxon>Eukaryota</taxon>
        <taxon>Metazoa</taxon>
        <taxon>Ecdysozoa</taxon>
        <taxon>Nematoda</taxon>
        <taxon>Chromadorea</taxon>
        <taxon>Rhabditida</taxon>
        <taxon>Tylenchina</taxon>
        <taxon>Tylenchomorpha</taxon>
        <taxon>Tylenchoidea</taxon>
        <taxon>Heteroderidae</taxon>
        <taxon>Heteroderinae</taxon>
        <taxon>Globodera</taxon>
    </lineage>
</organism>
<protein>
    <submittedName>
        <fullName evidence="5">DRBM domain-containing protein</fullName>
    </submittedName>
</protein>
<dbReference type="Gene3D" id="3.30.160.20">
    <property type="match status" value="1"/>
</dbReference>
<dbReference type="GO" id="GO:0008298">
    <property type="term" value="P:intracellular mRNA localization"/>
    <property type="evidence" value="ECO:0007669"/>
    <property type="project" value="TreeGrafter"/>
</dbReference>
<sequence>MSPKRAGPKSSNCSSSNNQAQRRSGSAQRVKSNSSHRRRAVHGHCGGGVAEPPSMCSSGSSATTTTIRYNYAQRKDCSEKTPMCRLAELARANHLKHEYVLLDECGPAHCKNFTVKLVLCPGQEFEGSGASIKKAQQSAAQAAIDRCQLARPAVPAMLLRGGGGAIFGGGARRPPGIRRDDQKSPSCLLNSVAAQLGISLHYREECLINNVPKSLRKPSPANLPPSFLACFLPQSLYPAAMHCLNGSSAAPPMFAHPPPQHQHRQLAPTALAPFTSRLPPPFGSSSLKCMPPAMLAASAAAPLKVPNGGAGLLPSAFMMPPPPPPFPSVAVSNSLSATMCHHPCFAQQMHHHPFLPFPSLPPLSTTNGCANAFAPQQPNAQSHAAYKVIVRLSKDGTEHVGLGPSLTMAKQKAATLALAHLRPELEGLKRQREGNQQSREQTGEEAKEGVKLMPTAASADEQHGVPGLETTLPVASSPACEDNERRELDGLSTLDAFDGEECQEERMGEDRNGMCHVEADCCTTDDQNVVRVDTIVAAQQVDTSSSSKSQQKAHKKYKSVVSQIHECALQLRMV</sequence>
<feature type="compositionally biased region" description="Polar residues" evidence="2">
    <location>
        <begin position="19"/>
        <end position="33"/>
    </location>
</feature>